<keyword evidence="3" id="KW-1185">Reference proteome</keyword>
<proteinExistence type="predicted"/>
<dbReference type="EMBL" id="JBHLYQ010000112">
    <property type="protein sequence ID" value="MFC0082534.1"/>
    <property type="molecule type" value="Genomic_DNA"/>
</dbReference>
<dbReference type="Gene3D" id="3.40.50.150">
    <property type="entry name" value="Vaccinia Virus protein VP39"/>
    <property type="match status" value="1"/>
</dbReference>
<keyword evidence="2" id="KW-0489">Methyltransferase</keyword>
<sequence>MPHALRDDVYRRPLATALARLGVGRGWRCVDVGAGQGDVTVALAELVGQDGRVYAVDSDPRARDEVAAQAAAFAQVVALTQAVEDLVLPETVDLAFCRFLLIHVRDPLVALRRMASVVRPGGFVVAQEPVTSAGRVAGRPLSMPDARHPDVGAVLPALVQRAGLALVDAWAEAPAGAGPGPVHDYLAELTGVPPEDDPVLLPPLVTVLARRSPDPDGPSGPA</sequence>
<reference evidence="2 3" key="1">
    <citation type="submission" date="2024-09" db="EMBL/GenBank/DDBJ databases">
        <authorList>
            <person name="Sun Q."/>
            <person name="Mori K."/>
        </authorList>
    </citation>
    <scope>NUCLEOTIDE SEQUENCE [LARGE SCALE GENOMIC DNA]</scope>
    <source>
        <strain evidence="2 3">JCM 15389</strain>
    </source>
</reference>
<dbReference type="InterPro" id="IPR013216">
    <property type="entry name" value="Methyltransf_11"/>
</dbReference>
<gene>
    <name evidence="2" type="ORF">ACFFRE_10370</name>
</gene>
<dbReference type="GO" id="GO:0008168">
    <property type="term" value="F:methyltransferase activity"/>
    <property type="evidence" value="ECO:0007669"/>
    <property type="project" value="UniProtKB-KW"/>
</dbReference>
<protein>
    <submittedName>
        <fullName evidence="2">Class I SAM-dependent methyltransferase</fullName>
        <ecNumber evidence="2">2.1.1.-</ecNumber>
    </submittedName>
</protein>
<evidence type="ECO:0000313" key="2">
    <source>
        <dbReference type="EMBL" id="MFC0082534.1"/>
    </source>
</evidence>
<accession>A0ABV6C4B5</accession>
<name>A0ABV6C4B5_9ACTN</name>
<comment type="caution">
    <text evidence="2">The sequence shown here is derived from an EMBL/GenBank/DDBJ whole genome shotgun (WGS) entry which is preliminary data.</text>
</comment>
<dbReference type="Proteomes" id="UP001589788">
    <property type="component" value="Unassembled WGS sequence"/>
</dbReference>
<dbReference type="RefSeq" id="WP_377790139.1">
    <property type="nucleotide sequence ID" value="NZ_JBHLYQ010000112.1"/>
</dbReference>
<evidence type="ECO:0000313" key="3">
    <source>
        <dbReference type="Proteomes" id="UP001589788"/>
    </source>
</evidence>
<organism evidence="2 3">
    <name type="scientific">Aciditerrimonas ferrireducens</name>
    <dbReference type="NCBI Taxonomy" id="667306"/>
    <lineage>
        <taxon>Bacteria</taxon>
        <taxon>Bacillati</taxon>
        <taxon>Actinomycetota</taxon>
        <taxon>Acidimicrobiia</taxon>
        <taxon>Acidimicrobiales</taxon>
        <taxon>Acidimicrobiaceae</taxon>
        <taxon>Aciditerrimonas</taxon>
    </lineage>
</organism>
<feature type="domain" description="Methyltransferase type 11" evidence="1">
    <location>
        <begin position="30"/>
        <end position="125"/>
    </location>
</feature>
<dbReference type="InterPro" id="IPR029063">
    <property type="entry name" value="SAM-dependent_MTases_sf"/>
</dbReference>
<dbReference type="Pfam" id="PF08241">
    <property type="entry name" value="Methyltransf_11"/>
    <property type="match status" value="1"/>
</dbReference>
<dbReference type="GO" id="GO:0032259">
    <property type="term" value="P:methylation"/>
    <property type="evidence" value="ECO:0007669"/>
    <property type="project" value="UniProtKB-KW"/>
</dbReference>
<keyword evidence="2" id="KW-0808">Transferase</keyword>
<evidence type="ECO:0000259" key="1">
    <source>
        <dbReference type="Pfam" id="PF08241"/>
    </source>
</evidence>
<dbReference type="SUPFAM" id="SSF53335">
    <property type="entry name" value="S-adenosyl-L-methionine-dependent methyltransferases"/>
    <property type="match status" value="1"/>
</dbReference>
<dbReference type="PANTHER" id="PTHR43861">
    <property type="entry name" value="TRANS-ACONITATE 2-METHYLTRANSFERASE-RELATED"/>
    <property type="match status" value="1"/>
</dbReference>
<dbReference type="CDD" id="cd02440">
    <property type="entry name" value="AdoMet_MTases"/>
    <property type="match status" value="1"/>
</dbReference>
<dbReference type="EC" id="2.1.1.-" evidence="2"/>